<reference evidence="6 7" key="1">
    <citation type="journal article" date="2007" name="Proc. Natl. Acad. Sci. U.S.A.">
        <title>Dandruff-associated Malassezia genomes reveal convergent and divergent virulence traits shared with plant and human fungal pathogens.</title>
        <authorList>
            <person name="Xu J."/>
            <person name="Saunders C.W."/>
            <person name="Hu P."/>
            <person name="Grant R.A."/>
            <person name="Boekhout T."/>
            <person name="Kuramae E.E."/>
            <person name="Kronstad J.W."/>
            <person name="Deangelis Y.M."/>
            <person name="Reeder N.L."/>
            <person name="Johnstone K.R."/>
            <person name="Leland M."/>
            <person name="Fieno A.M."/>
            <person name="Begley W.M."/>
            <person name="Sun Y."/>
            <person name="Lacey M.P."/>
            <person name="Chaudhary T."/>
            <person name="Keough T."/>
            <person name="Chu L."/>
            <person name="Sears R."/>
            <person name="Yuan B."/>
            <person name="Dawson T.L.Jr."/>
        </authorList>
    </citation>
    <scope>NUCLEOTIDE SEQUENCE [LARGE SCALE GENOMIC DNA]</scope>
    <source>
        <strain evidence="7">ATCC MYA-4612 / CBS 7966</strain>
    </source>
</reference>
<evidence type="ECO:0000256" key="1">
    <source>
        <dbReference type="ARBA" id="ARBA00004123"/>
    </source>
</evidence>
<evidence type="ECO:0000256" key="2">
    <source>
        <dbReference type="ARBA" id="ARBA00009993"/>
    </source>
</evidence>
<dbReference type="EMBL" id="AAYY01000001">
    <property type="protein sequence ID" value="EDP45179.1"/>
    <property type="molecule type" value="Genomic_DNA"/>
</dbReference>
<evidence type="ECO:0000259" key="5">
    <source>
        <dbReference type="Pfam" id="PF03931"/>
    </source>
</evidence>
<keyword evidence="7" id="KW-1185">Reference proteome</keyword>
<feature type="domain" description="SKP1 component POZ" evidence="5">
    <location>
        <begin position="7"/>
        <end position="69"/>
    </location>
</feature>
<dbReference type="AlphaFoldDB" id="A8PS06"/>
<dbReference type="OrthoDB" id="249087at2759"/>
<keyword evidence="4" id="KW-0539">Nucleus</keyword>
<dbReference type="GO" id="GO:0005634">
    <property type="term" value="C:nucleus"/>
    <property type="evidence" value="ECO:0007669"/>
    <property type="project" value="UniProtKB-SubCell"/>
</dbReference>
<dbReference type="InParanoid" id="A8PS06"/>
<protein>
    <recommendedName>
        <fullName evidence="3">Elongin-C</fullName>
    </recommendedName>
</protein>
<dbReference type="SMART" id="SM00512">
    <property type="entry name" value="Skp1"/>
    <property type="match status" value="1"/>
</dbReference>
<dbReference type="RefSeq" id="XP_001732393.1">
    <property type="nucleotide sequence ID" value="XM_001732341.1"/>
</dbReference>
<dbReference type="VEuPathDB" id="FungiDB:MGL_0168"/>
<dbReference type="InterPro" id="IPR039948">
    <property type="entry name" value="ELC1"/>
</dbReference>
<sequence length="124" mass="14326">MSNAHKWVTLLSEDGYRFIVDREWAMLSGTIRTMLSTDEGGFFEAESGICQLQIRGQVLEKVVEYLQWHARYAQHDQYPIKEFERKIPPELALELLMAADFLECTLSKGYAFLHTDTSFSVVCK</sequence>
<proteinExistence type="inferred from homology"/>
<dbReference type="InterPro" id="IPR016073">
    <property type="entry name" value="Skp1_comp_POZ"/>
</dbReference>
<dbReference type="InterPro" id="IPR011333">
    <property type="entry name" value="SKP1/BTB/POZ_sf"/>
</dbReference>
<dbReference type="SUPFAM" id="SSF54695">
    <property type="entry name" value="POZ domain"/>
    <property type="match status" value="1"/>
</dbReference>
<dbReference type="Pfam" id="PF03931">
    <property type="entry name" value="Skp1_POZ"/>
    <property type="match status" value="1"/>
</dbReference>
<gene>
    <name evidence="6" type="ORF">MGL_0168</name>
</gene>
<dbReference type="InterPro" id="IPR001232">
    <property type="entry name" value="SKP1-like"/>
</dbReference>
<name>A8PS06_MALGO</name>
<dbReference type="FunCoup" id="A8PS06">
    <property type="interactions" value="265"/>
</dbReference>
<dbReference type="OMA" id="AMVSPII"/>
<dbReference type="STRING" id="425265.A8PS06"/>
<dbReference type="GeneID" id="5856699"/>
<dbReference type="KEGG" id="mgl:MGL_0168"/>
<comment type="subcellular location">
    <subcellularLocation>
        <location evidence="1">Nucleus</location>
    </subcellularLocation>
</comment>
<evidence type="ECO:0000313" key="7">
    <source>
        <dbReference type="Proteomes" id="UP000008837"/>
    </source>
</evidence>
<dbReference type="FunFam" id="3.30.710.10:FF:000035">
    <property type="entry name" value="Elongin C transcription elongation factor"/>
    <property type="match status" value="1"/>
</dbReference>
<accession>A8PS06</accession>
<comment type="caution">
    <text evidence="6">The sequence shown here is derived from an EMBL/GenBank/DDBJ whole genome shotgun (WGS) entry which is preliminary data.</text>
</comment>
<dbReference type="GO" id="GO:0006511">
    <property type="term" value="P:ubiquitin-dependent protein catabolic process"/>
    <property type="evidence" value="ECO:0007669"/>
    <property type="project" value="InterPro"/>
</dbReference>
<dbReference type="PANTHER" id="PTHR20648">
    <property type="entry name" value="ELONGIN-C"/>
    <property type="match status" value="1"/>
</dbReference>
<organism evidence="6 7">
    <name type="scientific">Malassezia globosa (strain ATCC MYA-4612 / CBS 7966)</name>
    <name type="common">Dandruff-associated fungus</name>
    <dbReference type="NCBI Taxonomy" id="425265"/>
    <lineage>
        <taxon>Eukaryota</taxon>
        <taxon>Fungi</taxon>
        <taxon>Dikarya</taxon>
        <taxon>Basidiomycota</taxon>
        <taxon>Ustilaginomycotina</taxon>
        <taxon>Malasseziomycetes</taxon>
        <taxon>Malasseziales</taxon>
        <taxon>Malasseziaceae</taxon>
        <taxon>Malassezia</taxon>
    </lineage>
</organism>
<dbReference type="Gene3D" id="3.30.710.10">
    <property type="entry name" value="Potassium Channel Kv1.1, Chain A"/>
    <property type="match status" value="1"/>
</dbReference>
<evidence type="ECO:0000256" key="3">
    <source>
        <dbReference type="ARBA" id="ARBA00021347"/>
    </source>
</evidence>
<dbReference type="Proteomes" id="UP000008837">
    <property type="component" value="Unassembled WGS sequence"/>
</dbReference>
<evidence type="ECO:0000256" key="4">
    <source>
        <dbReference type="ARBA" id="ARBA00023242"/>
    </source>
</evidence>
<dbReference type="CDD" id="cd18321">
    <property type="entry name" value="BTB_POZ_EloC"/>
    <property type="match status" value="1"/>
</dbReference>
<comment type="similarity">
    <text evidence="2">Belongs to the SKP1 family.</text>
</comment>
<evidence type="ECO:0000313" key="6">
    <source>
        <dbReference type="EMBL" id="EDP45179.1"/>
    </source>
</evidence>